<feature type="transmembrane region" description="Helical" evidence="10">
    <location>
        <begin position="6"/>
        <end position="24"/>
    </location>
</feature>
<evidence type="ECO:0000256" key="4">
    <source>
        <dbReference type="ARBA" id="ARBA00022723"/>
    </source>
</evidence>
<proteinExistence type="inferred from homology"/>
<keyword evidence="10" id="KW-0812">Transmembrane</keyword>
<keyword evidence="6 8" id="KW-0408">Iron</keyword>
<name>A0A5C6G301_METRR</name>
<evidence type="ECO:0000256" key="1">
    <source>
        <dbReference type="ARBA" id="ARBA00001971"/>
    </source>
</evidence>
<dbReference type="InterPro" id="IPR001128">
    <property type="entry name" value="Cyt_P450"/>
</dbReference>
<comment type="similarity">
    <text evidence="2 9">Belongs to the cytochrome P450 family.</text>
</comment>
<feature type="transmembrane region" description="Helical" evidence="10">
    <location>
        <begin position="304"/>
        <end position="328"/>
    </location>
</feature>
<dbReference type="EMBL" id="SBHS01000060">
    <property type="protein sequence ID" value="TWU70848.1"/>
    <property type="molecule type" value="Genomic_DNA"/>
</dbReference>
<reference evidence="12" key="1">
    <citation type="submission" date="2018-12" db="EMBL/GenBank/DDBJ databases">
        <title>The complete genome of Metarhizium rileyi, a key fungal pathogen of Lepidoptera.</title>
        <authorList>
            <person name="Binneck E."/>
            <person name="Lastra C.C.L."/>
            <person name="Sosa-Gomez D.R."/>
        </authorList>
    </citation>
    <scope>NUCLEOTIDE SEQUENCE [LARGE SCALE GENOMIC DNA]</scope>
    <source>
        <strain evidence="12">Cep018-CH2</strain>
    </source>
</reference>
<evidence type="ECO:0000313" key="12">
    <source>
        <dbReference type="Proteomes" id="UP000317257"/>
    </source>
</evidence>
<evidence type="ECO:0000256" key="10">
    <source>
        <dbReference type="SAM" id="Phobius"/>
    </source>
</evidence>
<evidence type="ECO:0000256" key="2">
    <source>
        <dbReference type="ARBA" id="ARBA00010617"/>
    </source>
</evidence>
<comment type="caution">
    <text evidence="11">The sequence shown here is derived from an EMBL/GenBank/DDBJ whole genome shotgun (WGS) entry which is preliminary data.</text>
</comment>
<dbReference type="GO" id="GO:0016705">
    <property type="term" value="F:oxidoreductase activity, acting on paired donors, with incorporation or reduction of molecular oxygen"/>
    <property type="evidence" value="ECO:0007669"/>
    <property type="project" value="InterPro"/>
</dbReference>
<keyword evidence="10" id="KW-0472">Membrane</keyword>
<dbReference type="InterPro" id="IPR050364">
    <property type="entry name" value="Cytochrome_P450_fung"/>
</dbReference>
<dbReference type="Proteomes" id="UP000317257">
    <property type="component" value="Unassembled WGS sequence"/>
</dbReference>
<evidence type="ECO:0000256" key="8">
    <source>
        <dbReference type="PIRSR" id="PIRSR602401-1"/>
    </source>
</evidence>
<dbReference type="GO" id="GO:0004497">
    <property type="term" value="F:monooxygenase activity"/>
    <property type="evidence" value="ECO:0007669"/>
    <property type="project" value="UniProtKB-KW"/>
</dbReference>
<dbReference type="SUPFAM" id="SSF48264">
    <property type="entry name" value="Cytochrome P450"/>
    <property type="match status" value="1"/>
</dbReference>
<keyword evidence="7 9" id="KW-0503">Monooxygenase</keyword>
<keyword evidence="10" id="KW-1133">Transmembrane helix</keyword>
<dbReference type="PRINTS" id="PR00385">
    <property type="entry name" value="P450"/>
</dbReference>
<dbReference type="InterPro" id="IPR036396">
    <property type="entry name" value="Cyt_P450_sf"/>
</dbReference>
<feature type="binding site" description="axial binding residue" evidence="8">
    <location>
        <position position="445"/>
    </location>
    <ligand>
        <name>heme</name>
        <dbReference type="ChEBI" id="CHEBI:30413"/>
    </ligand>
    <ligandPart>
        <name>Fe</name>
        <dbReference type="ChEBI" id="CHEBI:18248"/>
    </ligandPart>
</feature>
<evidence type="ECO:0000256" key="6">
    <source>
        <dbReference type="ARBA" id="ARBA00023004"/>
    </source>
</evidence>
<organism evidence="11 12">
    <name type="scientific">Metarhizium rileyi (strain RCEF 4871)</name>
    <name type="common">Nomuraea rileyi</name>
    <dbReference type="NCBI Taxonomy" id="1649241"/>
    <lineage>
        <taxon>Eukaryota</taxon>
        <taxon>Fungi</taxon>
        <taxon>Dikarya</taxon>
        <taxon>Ascomycota</taxon>
        <taxon>Pezizomycotina</taxon>
        <taxon>Sordariomycetes</taxon>
        <taxon>Hypocreomycetidae</taxon>
        <taxon>Hypocreales</taxon>
        <taxon>Clavicipitaceae</taxon>
        <taxon>Metarhizium</taxon>
    </lineage>
</organism>
<protein>
    <recommendedName>
        <fullName evidence="13">Cytochrome P450</fullName>
    </recommendedName>
</protein>
<dbReference type="InterPro" id="IPR017972">
    <property type="entry name" value="Cyt_P450_CS"/>
</dbReference>
<dbReference type="Pfam" id="PF00067">
    <property type="entry name" value="p450"/>
    <property type="match status" value="1"/>
</dbReference>
<dbReference type="PRINTS" id="PR00463">
    <property type="entry name" value="EP450I"/>
</dbReference>
<dbReference type="CDD" id="cd11065">
    <property type="entry name" value="CYP64-like"/>
    <property type="match status" value="1"/>
</dbReference>
<dbReference type="AlphaFoldDB" id="A0A5C6G301"/>
<evidence type="ECO:0000256" key="9">
    <source>
        <dbReference type="RuleBase" id="RU000461"/>
    </source>
</evidence>
<dbReference type="PANTHER" id="PTHR46300">
    <property type="entry name" value="P450, PUTATIVE (EUROFUNG)-RELATED-RELATED"/>
    <property type="match status" value="1"/>
</dbReference>
<dbReference type="GO" id="GO:0005506">
    <property type="term" value="F:iron ion binding"/>
    <property type="evidence" value="ECO:0007669"/>
    <property type="project" value="InterPro"/>
</dbReference>
<dbReference type="GO" id="GO:0020037">
    <property type="term" value="F:heme binding"/>
    <property type="evidence" value="ECO:0007669"/>
    <property type="project" value="InterPro"/>
</dbReference>
<keyword evidence="4 8" id="KW-0479">Metal-binding</keyword>
<keyword evidence="5 9" id="KW-0560">Oxidoreductase</keyword>
<accession>A0A5C6G301</accession>
<evidence type="ECO:0000313" key="11">
    <source>
        <dbReference type="EMBL" id="TWU70848.1"/>
    </source>
</evidence>
<keyword evidence="3 8" id="KW-0349">Heme</keyword>
<dbReference type="PROSITE" id="PS00086">
    <property type="entry name" value="CYTOCHROME_P450"/>
    <property type="match status" value="1"/>
</dbReference>
<evidence type="ECO:0008006" key="13">
    <source>
        <dbReference type="Google" id="ProtNLM"/>
    </source>
</evidence>
<comment type="cofactor">
    <cofactor evidence="1 8">
        <name>heme</name>
        <dbReference type="ChEBI" id="CHEBI:30413"/>
    </cofactor>
</comment>
<dbReference type="InterPro" id="IPR002401">
    <property type="entry name" value="Cyt_P450_E_grp-I"/>
</dbReference>
<evidence type="ECO:0000256" key="7">
    <source>
        <dbReference type="ARBA" id="ARBA00023033"/>
    </source>
</evidence>
<evidence type="ECO:0000256" key="3">
    <source>
        <dbReference type="ARBA" id="ARBA00022617"/>
    </source>
</evidence>
<gene>
    <name evidence="11" type="ORF">ED733_001952</name>
</gene>
<dbReference type="Gene3D" id="1.10.630.10">
    <property type="entry name" value="Cytochrome P450"/>
    <property type="match status" value="1"/>
</dbReference>
<evidence type="ECO:0000256" key="5">
    <source>
        <dbReference type="ARBA" id="ARBA00023002"/>
    </source>
</evidence>
<sequence length="534" mass="60602">MAQLLLLNGLFVGIFCFFAIRKYFWRKTCLKLPPGPKPLPIVGNILDLPPKDVPEFQHWLKHKDAYGPISSVSILGQTLVILHDKQAARDLLEKRSKVCSGRPRTEFGGNLCGYGNWVVMQQNDDVLRRCRKLMHQRLGTKQLVAADFSRIQEEEVHRFLFRMLNNPETLVKHLKTTASAIISKVVYGYTIEPHKGDPLVELVELNMSNAQRALTPGGWLVDAFPALKYLPSGFPGTGFKKTARQWNEINQMATEAPYAFVQRQVEVGNYRPSFVSTLVKQFKNSNVEAAKLERDEHDAKWSAAMLYNGGLDTTVAILSGFVMAMAMFPQAQRRAQEEIDRVVGVDRLPGFEDWQKLPYIRAVVQEAFRWNPTAPLGFPHMVSEDTTYNGYLLPKGAVIFSSIWWFCHDPEVHAEPDVFNPERFLEPRNEPNPITEVFGYGRRVCPGQHLAEASVYLTIAQTLAAFSISKATDRQGREIEIQLNTNTGLINRPVDFPYKITPRSEKYADLIKSVEVQHPFEESDADLLAVPHHR</sequence>
<dbReference type="PANTHER" id="PTHR46300:SF7">
    <property type="entry name" value="P450, PUTATIVE (EUROFUNG)-RELATED"/>
    <property type="match status" value="1"/>
</dbReference>